<comment type="cofactor">
    <cofactor evidence="11">
        <name>NADPH</name>
        <dbReference type="ChEBI" id="CHEBI:57783"/>
    </cofactor>
</comment>
<dbReference type="GO" id="GO:0005737">
    <property type="term" value="C:cytoplasm"/>
    <property type="evidence" value="ECO:0007669"/>
    <property type="project" value="UniProtKB-SubCell"/>
</dbReference>
<dbReference type="PANTHER" id="PTHR43665">
    <property type="entry name" value="ISOPENTENYL-DIPHOSPHATE DELTA-ISOMERASE"/>
    <property type="match status" value="1"/>
</dbReference>
<dbReference type="AlphaFoldDB" id="A0A832YWM4"/>
<name>A0A832YWM4_9CREN</name>
<organism evidence="13 14">
    <name type="scientific">Ignisphaera aggregans</name>
    <dbReference type="NCBI Taxonomy" id="334771"/>
    <lineage>
        <taxon>Archaea</taxon>
        <taxon>Thermoproteota</taxon>
        <taxon>Thermoprotei</taxon>
        <taxon>Desulfurococcales</taxon>
        <taxon>Desulfurococcaceae</taxon>
        <taxon>Ignisphaera</taxon>
    </lineage>
</organism>
<dbReference type="GO" id="GO:0010181">
    <property type="term" value="F:FMN binding"/>
    <property type="evidence" value="ECO:0007669"/>
    <property type="project" value="UniProtKB-UniRule"/>
</dbReference>
<evidence type="ECO:0000256" key="1">
    <source>
        <dbReference type="ARBA" id="ARBA00001917"/>
    </source>
</evidence>
<comment type="caution">
    <text evidence="13">The sequence shown here is derived from an EMBL/GenBank/DDBJ whole genome shotgun (WGS) entry which is preliminary data.</text>
</comment>
<dbReference type="GO" id="GO:0004452">
    <property type="term" value="F:isopentenyl-diphosphate delta-isomerase activity"/>
    <property type="evidence" value="ECO:0007669"/>
    <property type="project" value="UniProtKB-UniRule"/>
</dbReference>
<sequence length="367" mass="40769">MVFNMESNTSERKDEHLELSLDDRIEGPNTTWLEHVHLIHNPLPELSLDDVDIKVRFLGKELRAPLIILGMTGGTEKAYNVNRELAKLANEFGIAIGVGSQRAMIENRSVEYTYRVVREFASDVPVIANIGATQLVRYDIRDIERIIEVLEADALAVHMNPAQELIQPEGDRDFRGVLRRLVQLRDVISVPIIVKEVGTGIPREVAKILYDAGIRYFDVGGAGGTNWIAIEMLRLQRRGLENAKIARNFLSWGIPTAVSVVEVRDAAPNATIIASGGIRTGIDVAKCIALGSDLAGFARPVLKALIAGNAREFLKEVIDELRMAMLLVGAKDLEELKRASIVILDKLAQWICARRLKVRNPRAYIPC</sequence>
<keyword evidence="2 11" id="KW-0963">Cytoplasm</keyword>
<keyword evidence="6 11" id="KW-0460">Magnesium</keyword>
<feature type="binding site" evidence="11">
    <location>
        <position position="163"/>
    </location>
    <ligand>
        <name>substrate</name>
    </ligand>
</feature>
<feature type="binding site" evidence="11">
    <location>
        <begin position="12"/>
        <end position="13"/>
    </location>
    <ligand>
        <name>substrate</name>
    </ligand>
</feature>
<comment type="cofactor">
    <cofactor evidence="11">
        <name>Mg(2+)</name>
        <dbReference type="ChEBI" id="CHEBI:18420"/>
    </cofactor>
</comment>
<evidence type="ECO:0000256" key="11">
    <source>
        <dbReference type="HAMAP-Rule" id="MF_00354"/>
    </source>
</evidence>
<comment type="subcellular location">
    <subcellularLocation>
        <location evidence="11">Cytoplasm</location>
    </subcellularLocation>
</comment>
<evidence type="ECO:0000256" key="6">
    <source>
        <dbReference type="ARBA" id="ARBA00022842"/>
    </source>
</evidence>
<dbReference type="GO" id="GO:0070402">
    <property type="term" value="F:NADPH binding"/>
    <property type="evidence" value="ECO:0007669"/>
    <property type="project" value="UniProtKB-UniRule"/>
</dbReference>
<dbReference type="Gene3D" id="3.20.20.70">
    <property type="entry name" value="Aldolase class I"/>
    <property type="match status" value="1"/>
</dbReference>
<protein>
    <recommendedName>
        <fullName evidence="11">Isopentenyl-diphosphate delta-isomerase</fullName>
        <shortName evidence="11">IPP isomerase</shortName>
        <ecNumber evidence="11">5.3.3.2</ecNumber>
    </recommendedName>
    <alternativeName>
        <fullName evidence="11">Isopentenyl diphosphate:dimethylallyl diphosphate isomerase</fullName>
    </alternativeName>
    <alternativeName>
        <fullName evidence="11">Isopentenyl pyrophosphate isomerase</fullName>
    </alternativeName>
    <alternativeName>
        <fullName evidence="11">Type 2 isopentenyl diphosphate isomerase</fullName>
        <shortName evidence="11">IDI-2</shortName>
    </alternativeName>
</protein>
<dbReference type="GO" id="GO:0000287">
    <property type="term" value="F:magnesium ion binding"/>
    <property type="evidence" value="ECO:0007669"/>
    <property type="project" value="UniProtKB-UniRule"/>
</dbReference>
<keyword evidence="9 11" id="KW-0413">Isomerase</keyword>
<accession>A0A832YWM4</accession>
<evidence type="ECO:0000256" key="5">
    <source>
        <dbReference type="ARBA" id="ARBA00022723"/>
    </source>
</evidence>
<feature type="binding site" evidence="11">
    <location>
        <position position="100"/>
    </location>
    <ligand>
        <name>FMN</name>
        <dbReference type="ChEBI" id="CHEBI:58210"/>
    </ligand>
</feature>
<dbReference type="PANTHER" id="PTHR43665:SF1">
    <property type="entry name" value="ISOPENTENYL-DIPHOSPHATE DELTA-ISOMERASE"/>
    <property type="match status" value="1"/>
</dbReference>
<dbReference type="EMBL" id="DQTV01000007">
    <property type="protein sequence ID" value="HIP56508.1"/>
    <property type="molecule type" value="Genomic_DNA"/>
</dbReference>
<dbReference type="SUPFAM" id="SSF51395">
    <property type="entry name" value="FMN-linked oxidoreductases"/>
    <property type="match status" value="1"/>
</dbReference>
<reference evidence="13" key="1">
    <citation type="journal article" date="2020" name="ISME J.">
        <title>Gammaproteobacteria mediating utilization of methyl-, sulfur- and petroleum organic compounds in deep ocean hydrothermal plumes.</title>
        <authorList>
            <person name="Zhou Z."/>
            <person name="Liu Y."/>
            <person name="Pan J."/>
            <person name="Cron B.R."/>
            <person name="Toner B.M."/>
            <person name="Anantharaman K."/>
            <person name="Breier J.A."/>
            <person name="Dick G.J."/>
            <person name="Li M."/>
        </authorList>
    </citation>
    <scope>NUCLEOTIDE SEQUENCE</scope>
    <source>
        <strain evidence="13">SZUA-1435</strain>
    </source>
</reference>
<evidence type="ECO:0000259" key="12">
    <source>
        <dbReference type="Pfam" id="PF01070"/>
    </source>
</evidence>
<evidence type="ECO:0000256" key="8">
    <source>
        <dbReference type="ARBA" id="ARBA00023229"/>
    </source>
</evidence>
<evidence type="ECO:0000256" key="7">
    <source>
        <dbReference type="ARBA" id="ARBA00022857"/>
    </source>
</evidence>
<keyword evidence="7 11" id="KW-0521">NADP</keyword>
<dbReference type="SMART" id="SM01240">
    <property type="entry name" value="IMPDH"/>
    <property type="match status" value="1"/>
</dbReference>
<comment type="catalytic activity">
    <reaction evidence="11">
        <text>isopentenyl diphosphate = dimethylallyl diphosphate</text>
        <dbReference type="Rhea" id="RHEA:23284"/>
        <dbReference type="ChEBI" id="CHEBI:57623"/>
        <dbReference type="ChEBI" id="CHEBI:128769"/>
        <dbReference type="EC" id="5.3.3.2"/>
    </reaction>
</comment>
<evidence type="ECO:0000256" key="10">
    <source>
        <dbReference type="ARBA" id="ARBA00025810"/>
    </source>
</evidence>
<evidence type="ECO:0000256" key="4">
    <source>
        <dbReference type="ARBA" id="ARBA00022643"/>
    </source>
</evidence>
<feature type="binding site" evidence="11">
    <location>
        <begin position="298"/>
        <end position="299"/>
    </location>
    <ligand>
        <name>FMN</name>
        <dbReference type="ChEBI" id="CHEBI:58210"/>
    </ligand>
</feature>
<dbReference type="CDD" id="cd02811">
    <property type="entry name" value="IDI-2_FMN"/>
    <property type="match status" value="1"/>
</dbReference>
<dbReference type="GO" id="GO:0008299">
    <property type="term" value="P:isoprenoid biosynthetic process"/>
    <property type="evidence" value="ECO:0007669"/>
    <property type="project" value="UniProtKB-UniRule"/>
</dbReference>
<proteinExistence type="inferred from homology"/>
<dbReference type="Pfam" id="PF01070">
    <property type="entry name" value="FMN_dh"/>
    <property type="match status" value="1"/>
</dbReference>
<dbReference type="GO" id="GO:0016491">
    <property type="term" value="F:oxidoreductase activity"/>
    <property type="evidence" value="ECO:0007669"/>
    <property type="project" value="InterPro"/>
</dbReference>
<feature type="binding site" evidence="11">
    <location>
        <position position="195"/>
    </location>
    <ligand>
        <name>FMN</name>
        <dbReference type="ChEBI" id="CHEBI:58210"/>
    </ligand>
</feature>
<keyword evidence="8 11" id="KW-0414">Isoprene biosynthesis</keyword>
<dbReference type="NCBIfam" id="TIGR02151">
    <property type="entry name" value="IPP_isom_2"/>
    <property type="match status" value="1"/>
</dbReference>
<dbReference type="InterPro" id="IPR011179">
    <property type="entry name" value="IPdP_isomerase"/>
</dbReference>
<feature type="domain" description="FMN-dependent dehydrogenase" evidence="12">
    <location>
        <begin position="179"/>
        <end position="341"/>
    </location>
</feature>
<evidence type="ECO:0000313" key="14">
    <source>
        <dbReference type="Proteomes" id="UP000605805"/>
    </source>
</evidence>
<keyword evidence="5 11" id="KW-0479">Metal-binding</keyword>
<comment type="cofactor">
    <cofactor evidence="1 11">
        <name>FMN</name>
        <dbReference type="ChEBI" id="CHEBI:58210"/>
    </cofactor>
</comment>
<gene>
    <name evidence="11" type="primary">fni</name>
    <name evidence="13" type="ORF">EYH02_00325</name>
</gene>
<dbReference type="Proteomes" id="UP000605805">
    <property type="component" value="Unassembled WGS sequence"/>
</dbReference>
<dbReference type="PIRSF" id="PIRSF003314">
    <property type="entry name" value="IPP_isomerase"/>
    <property type="match status" value="1"/>
</dbReference>
<feature type="binding site" evidence="11">
    <location>
        <position position="164"/>
    </location>
    <ligand>
        <name>Mg(2+)</name>
        <dbReference type="ChEBI" id="CHEBI:18420"/>
    </ligand>
</feature>
<comment type="similarity">
    <text evidence="11">Belongs to the IPP isomerase type 2 family.</text>
</comment>
<dbReference type="EC" id="5.3.3.2" evidence="11"/>
<evidence type="ECO:0000256" key="2">
    <source>
        <dbReference type="ARBA" id="ARBA00022490"/>
    </source>
</evidence>
<keyword evidence="4 11" id="KW-0288">FMN</keyword>
<feature type="binding site" evidence="11">
    <location>
        <position position="225"/>
    </location>
    <ligand>
        <name>FMN</name>
        <dbReference type="ChEBI" id="CHEBI:58210"/>
    </ligand>
</feature>
<evidence type="ECO:0000256" key="3">
    <source>
        <dbReference type="ARBA" id="ARBA00022630"/>
    </source>
</evidence>
<dbReference type="InterPro" id="IPR000262">
    <property type="entry name" value="FMN-dep_DH"/>
</dbReference>
<comment type="subunit">
    <text evidence="10 11">Homooctamer. Dimer of tetramers.</text>
</comment>
<dbReference type="InterPro" id="IPR013785">
    <property type="entry name" value="Aldolase_TIM"/>
</dbReference>
<dbReference type="HAMAP" id="MF_00354">
    <property type="entry name" value="Idi_2"/>
    <property type="match status" value="1"/>
</dbReference>
<comment type="caution">
    <text evidence="11">Lacks conserved residue(s) required for the propagation of feature annotation.</text>
</comment>
<keyword evidence="3 11" id="KW-0285">Flavoprotein</keyword>
<evidence type="ECO:0000256" key="9">
    <source>
        <dbReference type="ARBA" id="ARBA00023235"/>
    </source>
</evidence>
<feature type="binding site" evidence="11">
    <location>
        <begin position="70"/>
        <end position="72"/>
    </location>
    <ligand>
        <name>FMN</name>
        <dbReference type="ChEBI" id="CHEBI:58210"/>
    </ligand>
</feature>
<feature type="binding site" evidence="11">
    <location>
        <begin position="277"/>
        <end position="279"/>
    </location>
    <ligand>
        <name>FMN</name>
        <dbReference type="ChEBI" id="CHEBI:58210"/>
    </ligand>
</feature>
<feature type="binding site" evidence="11">
    <location>
        <position position="129"/>
    </location>
    <ligand>
        <name>FMN</name>
        <dbReference type="ChEBI" id="CHEBI:58210"/>
    </ligand>
</feature>
<feature type="binding site" evidence="11">
    <location>
        <begin position="100"/>
        <end position="102"/>
    </location>
    <ligand>
        <name>substrate</name>
    </ligand>
</feature>
<comment type="function">
    <text evidence="11">Involved in the biosynthesis of isoprenoids. Catalyzes the 1,3-allylic rearrangement of the homoallylic substrate isopentenyl (IPP) to its allylic isomer, dimethylallyl diphosphate (DMAPP).</text>
</comment>
<evidence type="ECO:0000313" key="13">
    <source>
        <dbReference type="EMBL" id="HIP56508.1"/>
    </source>
</evidence>